<reference evidence="2" key="1">
    <citation type="submission" date="2016-10" db="EMBL/GenBank/DDBJ databases">
        <authorList>
            <person name="Varghese N."/>
            <person name="Submissions S."/>
        </authorList>
    </citation>
    <scope>NUCLEOTIDE SEQUENCE [LARGE SCALE GENOMIC DNA]</scope>
    <source>
        <strain evidence="2">DSM 18579</strain>
    </source>
</reference>
<dbReference type="InterPro" id="IPR039555">
    <property type="entry name" value="TraF/TrbB"/>
</dbReference>
<dbReference type="SUPFAM" id="SSF52833">
    <property type="entry name" value="Thioredoxin-like"/>
    <property type="match status" value="1"/>
</dbReference>
<keyword evidence="2" id="KW-1185">Reference proteome</keyword>
<dbReference type="Gene3D" id="3.40.30.10">
    <property type="entry name" value="Glutaredoxin"/>
    <property type="match status" value="1"/>
</dbReference>
<name>A0A1I0D143_9GAMM</name>
<accession>A0A1I0D143</accession>
<dbReference type="AlphaFoldDB" id="A0A1I0D143"/>
<dbReference type="Pfam" id="PF13728">
    <property type="entry name" value="TraF"/>
    <property type="match status" value="1"/>
</dbReference>
<sequence>MTVLILVFNSFVFGIFGKYREINNRLTKLNFCLVSLIVLGQTSEVSANRVADQNRGFYRQNSQGWFWYQSLPESLEEDNEEEIILDNMNPLSPETSANTEPKKTLTAAWFRENMQHYMDIAIDTPTPENVKAYLYLQRIMMDKSSHFSDMSQQIVMGDPNLDEVNRRPLAPFASQAMDKIAAEHTSRVLKTIATHSGLFFFFRSDCPYCHAQAPILESLSHQFGMTIFPISLDGRPLESGQFPNYRTDQGQAETLNVQSVPALFLLGQDDTLLPIAQGTVSFEELTRRVLLAAKQARLISPEDYNQTLPVYSQPYQADLSKKKLIGSEQFNSAELIEYLRENYFNEINHNPELNDN</sequence>
<dbReference type="InterPro" id="IPR014111">
    <property type="entry name" value="T4SS_TraF-like"/>
</dbReference>
<evidence type="ECO:0000313" key="2">
    <source>
        <dbReference type="Proteomes" id="UP000242642"/>
    </source>
</evidence>
<evidence type="ECO:0000313" key="1">
    <source>
        <dbReference type="EMBL" id="SET25627.1"/>
    </source>
</evidence>
<organism evidence="1 2">
    <name type="scientific">Thorsellia anophelis DSM 18579</name>
    <dbReference type="NCBI Taxonomy" id="1123402"/>
    <lineage>
        <taxon>Bacteria</taxon>
        <taxon>Pseudomonadati</taxon>
        <taxon>Pseudomonadota</taxon>
        <taxon>Gammaproteobacteria</taxon>
        <taxon>Enterobacterales</taxon>
        <taxon>Thorselliaceae</taxon>
        <taxon>Thorsellia</taxon>
    </lineage>
</organism>
<dbReference type="RefSeq" id="WP_093319943.1">
    <property type="nucleotide sequence ID" value="NZ_FOHV01000013.1"/>
</dbReference>
<dbReference type="STRING" id="1123402.SAMN02583745_01805"/>
<dbReference type="Proteomes" id="UP000242642">
    <property type="component" value="Unassembled WGS sequence"/>
</dbReference>
<gene>
    <name evidence="1" type="ORF">SAMN02583745_01805</name>
</gene>
<protein>
    <submittedName>
        <fullName evidence="1">Conjugal transfer pilus assembly protein TraF</fullName>
    </submittedName>
</protein>
<proteinExistence type="predicted"/>
<dbReference type="InterPro" id="IPR036249">
    <property type="entry name" value="Thioredoxin-like_sf"/>
</dbReference>
<dbReference type="NCBIfam" id="TIGR02740">
    <property type="entry name" value="TraF-like"/>
    <property type="match status" value="1"/>
</dbReference>
<dbReference type="EMBL" id="FOHV01000013">
    <property type="protein sequence ID" value="SET25627.1"/>
    <property type="molecule type" value="Genomic_DNA"/>
</dbReference>
<dbReference type="OrthoDB" id="5559625at2"/>